<keyword evidence="3" id="KW-1185">Reference proteome</keyword>
<dbReference type="AlphaFoldDB" id="A0AAP0HE99"/>
<dbReference type="InterPro" id="IPR036047">
    <property type="entry name" value="F-box-like_dom_sf"/>
</dbReference>
<dbReference type="Gene3D" id="3.80.10.10">
    <property type="entry name" value="Ribonuclease Inhibitor"/>
    <property type="match status" value="1"/>
</dbReference>
<feature type="domain" description="F-box/LRR-repeat protein 15/At3g58940/PEG3-like LRR" evidence="1">
    <location>
        <begin position="113"/>
        <end position="254"/>
    </location>
</feature>
<protein>
    <recommendedName>
        <fullName evidence="1">F-box/LRR-repeat protein 15/At3g58940/PEG3-like LRR domain-containing protein</fullName>
    </recommendedName>
</protein>
<evidence type="ECO:0000259" key="1">
    <source>
        <dbReference type="Pfam" id="PF24758"/>
    </source>
</evidence>
<dbReference type="InterPro" id="IPR032675">
    <property type="entry name" value="LRR_dom_sf"/>
</dbReference>
<gene>
    <name evidence="2" type="ORF">Sjap_025519</name>
</gene>
<dbReference type="Pfam" id="PF24758">
    <property type="entry name" value="LRR_At5g56370"/>
    <property type="match status" value="1"/>
</dbReference>
<dbReference type="Proteomes" id="UP001417504">
    <property type="component" value="Unassembled WGS sequence"/>
</dbReference>
<dbReference type="InterPro" id="IPR050232">
    <property type="entry name" value="FBL13/AtMIF1-like"/>
</dbReference>
<sequence>MESPKSSKKMRVEEDRLSYLPDPILHHIFSFLPCTKQIIQSTSTLSKKWTLFWASLPHLHFQIVDHPQYTPGYDVSATNLIGNVLCCRQRDLPLQRLCLSWHFFHNSIFLYLWMAIAIKQNLQEIDIYFEHSIRNVELPDDIFGGSIQVVRLKSYPYTYSYCLPNTMLIAPSLRTLELEKFVLPKPSNEDCGEIVISCPVLETLVLKNCKYECHEVIKLCTDGLKKLEIENQPEDEVCDESNVLFEKFLATSQVLDSQRLLWIEASSDAMTVLEGLQRVESLCLKDIQCFERFPNTLGDLLASYGKLKKLELSISLGNTCSILWLTTLLHRCSLLESFVLEIFKHVLISTVTSKKAFDKVEPVEPVLPLPYTLNHLKYVTIETGVEEINDEFEFLQSLFNNAVNLERMTVTRNAIDPERAPEFHDKLMALFQQFPSV</sequence>
<reference evidence="2 3" key="1">
    <citation type="submission" date="2024-01" db="EMBL/GenBank/DDBJ databases">
        <title>Genome assemblies of Stephania.</title>
        <authorList>
            <person name="Yang L."/>
        </authorList>
    </citation>
    <scope>NUCLEOTIDE SEQUENCE [LARGE SCALE GENOMIC DNA]</scope>
    <source>
        <strain evidence="2">QJT</strain>
        <tissue evidence="2">Leaf</tissue>
    </source>
</reference>
<name>A0AAP0HE99_9MAGN</name>
<proteinExistence type="predicted"/>
<dbReference type="PANTHER" id="PTHR31900:SF32">
    <property type="entry name" value="F-BOX_RNI_FBD-LIKE DOMAIN PROTEIN"/>
    <property type="match status" value="1"/>
</dbReference>
<evidence type="ECO:0000313" key="3">
    <source>
        <dbReference type="Proteomes" id="UP001417504"/>
    </source>
</evidence>
<dbReference type="EMBL" id="JBBNAE010000011">
    <property type="protein sequence ID" value="KAK9085108.1"/>
    <property type="molecule type" value="Genomic_DNA"/>
</dbReference>
<accession>A0AAP0HE99</accession>
<organism evidence="2 3">
    <name type="scientific">Stephania japonica</name>
    <dbReference type="NCBI Taxonomy" id="461633"/>
    <lineage>
        <taxon>Eukaryota</taxon>
        <taxon>Viridiplantae</taxon>
        <taxon>Streptophyta</taxon>
        <taxon>Embryophyta</taxon>
        <taxon>Tracheophyta</taxon>
        <taxon>Spermatophyta</taxon>
        <taxon>Magnoliopsida</taxon>
        <taxon>Ranunculales</taxon>
        <taxon>Menispermaceae</taxon>
        <taxon>Menispermoideae</taxon>
        <taxon>Cissampelideae</taxon>
        <taxon>Stephania</taxon>
    </lineage>
</organism>
<dbReference type="SUPFAM" id="SSF52047">
    <property type="entry name" value="RNI-like"/>
    <property type="match status" value="1"/>
</dbReference>
<dbReference type="PANTHER" id="PTHR31900">
    <property type="entry name" value="F-BOX/RNI SUPERFAMILY PROTEIN-RELATED"/>
    <property type="match status" value="1"/>
</dbReference>
<dbReference type="InterPro" id="IPR055411">
    <property type="entry name" value="LRR_FXL15/At3g58940/PEG3-like"/>
</dbReference>
<comment type="caution">
    <text evidence="2">The sequence shown here is derived from an EMBL/GenBank/DDBJ whole genome shotgun (WGS) entry which is preliminary data.</text>
</comment>
<dbReference type="SUPFAM" id="SSF81383">
    <property type="entry name" value="F-box domain"/>
    <property type="match status" value="1"/>
</dbReference>
<evidence type="ECO:0000313" key="2">
    <source>
        <dbReference type="EMBL" id="KAK9085108.1"/>
    </source>
</evidence>